<evidence type="ECO:0000313" key="3">
    <source>
        <dbReference type="Proteomes" id="UP000824633"/>
    </source>
</evidence>
<evidence type="ECO:0000313" key="2">
    <source>
        <dbReference type="EMBL" id="BCZ47180.1"/>
    </source>
</evidence>
<gene>
    <name evidence="2" type="ORF">psyc5s11_32470</name>
</gene>
<reference evidence="3" key="1">
    <citation type="submission" date="2021-07" db="EMBL/GenBank/DDBJ databases">
        <title>Complete genome sequencing of a Clostridium isolate.</title>
        <authorList>
            <person name="Ueki A."/>
            <person name="Tonouchi A."/>
        </authorList>
    </citation>
    <scope>NUCLEOTIDE SEQUENCE [LARGE SCALE GENOMIC DNA]</scope>
    <source>
        <strain evidence="3">C5S11</strain>
    </source>
</reference>
<feature type="transmembrane region" description="Helical" evidence="1">
    <location>
        <begin position="7"/>
        <end position="25"/>
    </location>
</feature>
<evidence type="ECO:0000256" key="1">
    <source>
        <dbReference type="SAM" id="Phobius"/>
    </source>
</evidence>
<name>A0ABM7T7E3_9CLOT</name>
<keyword evidence="1" id="KW-0472">Membrane</keyword>
<accession>A0ABM7T7E3</accession>
<proteinExistence type="predicted"/>
<sequence length="173" mass="20348">MIERKKVVRNIVIVFMITLLFFIVGTPRYQSMKIKSEGFSDLENKLKETVFDNSEIDIKKLTNFDWDECYVFNPYYPSKEVYEKVGVEWTNTKTFIGFLMIHDVENETSNDDQFLIVFKKENKVVLAKIYSLNELPVILKLEDNKFTSSNAKFLVTVSKQYDEGKIKELVLKN</sequence>
<evidence type="ECO:0008006" key="4">
    <source>
        <dbReference type="Google" id="ProtNLM"/>
    </source>
</evidence>
<dbReference type="RefSeq" id="WP_224033554.1">
    <property type="nucleotide sequence ID" value="NZ_AP024849.1"/>
</dbReference>
<dbReference type="Proteomes" id="UP000824633">
    <property type="component" value="Chromosome"/>
</dbReference>
<protein>
    <recommendedName>
        <fullName evidence="4">DUF4825 domain-containing protein</fullName>
    </recommendedName>
</protein>
<keyword evidence="1" id="KW-0812">Transmembrane</keyword>
<keyword evidence="1" id="KW-1133">Transmembrane helix</keyword>
<keyword evidence="3" id="KW-1185">Reference proteome</keyword>
<organism evidence="2 3">
    <name type="scientific">Clostridium gelidum</name>
    <dbReference type="NCBI Taxonomy" id="704125"/>
    <lineage>
        <taxon>Bacteria</taxon>
        <taxon>Bacillati</taxon>
        <taxon>Bacillota</taxon>
        <taxon>Clostridia</taxon>
        <taxon>Eubacteriales</taxon>
        <taxon>Clostridiaceae</taxon>
        <taxon>Clostridium</taxon>
    </lineage>
</organism>
<dbReference type="EMBL" id="AP024849">
    <property type="protein sequence ID" value="BCZ47180.1"/>
    <property type="molecule type" value="Genomic_DNA"/>
</dbReference>